<dbReference type="VEuPathDB" id="FungiDB:DD237_001099"/>
<protein>
    <submittedName>
        <fullName evidence="1">Uncharacterized protein</fullName>
    </submittedName>
</protein>
<accession>A0A3R7W709</accession>
<proteinExistence type="predicted"/>
<reference evidence="1 2" key="1">
    <citation type="submission" date="2018-06" db="EMBL/GenBank/DDBJ databases">
        <title>Comparative genomics of downy mildews reveals potential adaptations to biotrophy.</title>
        <authorList>
            <person name="Fletcher K."/>
            <person name="Klosterman S.J."/>
            <person name="Derevnina L."/>
            <person name="Martin F."/>
            <person name="Koike S."/>
            <person name="Reyes Chin-Wo S."/>
            <person name="Mou B."/>
            <person name="Michelmore R."/>
        </authorList>
    </citation>
    <scope>NUCLEOTIDE SEQUENCE [LARGE SCALE GENOMIC DNA]</scope>
    <source>
        <strain evidence="1 2">R13</strain>
    </source>
</reference>
<comment type="caution">
    <text evidence="1">The sequence shown here is derived from an EMBL/GenBank/DDBJ whole genome shotgun (WGS) entry which is preliminary data.</text>
</comment>
<evidence type="ECO:0000313" key="1">
    <source>
        <dbReference type="EMBL" id="RQM17318.1"/>
    </source>
</evidence>
<dbReference type="AlphaFoldDB" id="A0A3R7W709"/>
<dbReference type="Proteomes" id="UP000286097">
    <property type="component" value="Unassembled WGS sequence"/>
</dbReference>
<sequence>MQTQFYVLQVEAIDLLEDISLEIVDSSRSMSSPKRFSLNWATKQLMGTYTILYGSLLSADVHTAHDVGKRCHLMCSCNRFTYL</sequence>
<organism evidence="1 2">
    <name type="scientific">Peronospora effusa</name>
    <dbReference type="NCBI Taxonomy" id="542832"/>
    <lineage>
        <taxon>Eukaryota</taxon>
        <taxon>Sar</taxon>
        <taxon>Stramenopiles</taxon>
        <taxon>Oomycota</taxon>
        <taxon>Peronosporomycetes</taxon>
        <taxon>Peronosporales</taxon>
        <taxon>Peronosporaceae</taxon>
        <taxon>Peronospora</taxon>
    </lineage>
</organism>
<evidence type="ECO:0000313" key="2">
    <source>
        <dbReference type="Proteomes" id="UP000286097"/>
    </source>
</evidence>
<name>A0A3R7W709_9STRA</name>
<gene>
    <name evidence="1" type="ORF">DD237_001099</name>
</gene>
<dbReference type="EMBL" id="QKXF01000098">
    <property type="protein sequence ID" value="RQM17318.1"/>
    <property type="molecule type" value="Genomic_DNA"/>
</dbReference>